<dbReference type="Gene3D" id="3.40.50.2020">
    <property type="match status" value="1"/>
</dbReference>
<gene>
    <name evidence="4" type="ORF">FHS09_003478</name>
</gene>
<feature type="domain" description="Double zinc ribbon" evidence="3">
    <location>
        <begin position="16"/>
        <end position="63"/>
    </location>
</feature>
<dbReference type="InterPro" id="IPR029057">
    <property type="entry name" value="PRTase-like"/>
</dbReference>
<dbReference type="CDD" id="cd06223">
    <property type="entry name" value="PRTases_typeI"/>
    <property type="match status" value="1"/>
</dbReference>
<feature type="domain" description="Phosphoribosyltransferase" evidence="2">
    <location>
        <begin position="129"/>
        <end position="227"/>
    </location>
</feature>
<dbReference type="Proteomes" id="UP000535937">
    <property type="component" value="Unassembled WGS sequence"/>
</dbReference>
<organism evidence="4 5">
    <name type="scientific">Microbulbifer rhizosphaerae</name>
    <dbReference type="NCBI Taxonomy" id="1562603"/>
    <lineage>
        <taxon>Bacteria</taxon>
        <taxon>Pseudomonadati</taxon>
        <taxon>Pseudomonadota</taxon>
        <taxon>Gammaproteobacteria</taxon>
        <taxon>Cellvibrionales</taxon>
        <taxon>Microbulbiferaceae</taxon>
        <taxon>Microbulbifer</taxon>
    </lineage>
</organism>
<dbReference type="Pfam" id="PF00156">
    <property type="entry name" value="Pribosyltran"/>
    <property type="match status" value="1"/>
</dbReference>
<dbReference type="InterPro" id="IPR044005">
    <property type="entry name" value="DZR_2"/>
</dbReference>
<dbReference type="EMBL" id="JACHWZ010000018">
    <property type="protein sequence ID" value="MBB3062629.1"/>
    <property type="molecule type" value="Genomic_DNA"/>
</dbReference>
<dbReference type="Pfam" id="PF18912">
    <property type="entry name" value="DZR_2"/>
    <property type="match status" value="1"/>
</dbReference>
<evidence type="ECO:0000313" key="5">
    <source>
        <dbReference type="Proteomes" id="UP000535937"/>
    </source>
</evidence>
<sequence length="229" mass="25308">MVYKYLSHLLSRGLARCVLCAAGPAEPDGVCEPCRGELPYLHSACHRCALPLPQPAGACANCLQQPPPFASARAAWHYAFPVGQLIQRFKYHRDLAAGHSLALLAADHIRPNERPDLLVPIPLHWRRYLTRGYNQAQLLASEFGRQWNIPVKPRLLHKHTATGTQQQLKRGQRLRNLRDSFRVRGTPVGLHIGLVDDVITTGATLEAAARCLLEVGAARVSTFALARTP</sequence>
<keyword evidence="5" id="KW-1185">Reference proteome</keyword>
<dbReference type="PANTHER" id="PTHR47505">
    <property type="entry name" value="DNA UTILIZATION PROTEIN YHGH"/>
    <property type="match status" value="1"/>
</dbReference>
<dbReference type="PANTHER" id="PTHR47505:SF1">
    <property type="entry name" value="DNA UTILIZATION PROTEIN YHGH"/>
    <property type="match status" value="1"/>
</dbReference>
<comment type="similarity">
    <text evidence="1">Belongs to the ComF/GntX family.</text>
</comment>
<evidence type="ECO:0000259" key="3">
    <source>
        <dbReference type="Pfam" id="PF18912"/>
    </source>
</evidence>
<dbReference type="RefSeq" id="WP_183462074.1">
    <property type="nucleotide sequence ID" value="NZ_JACHWZ010000018.1"/>
</dbReference>
<evidence type="ECO:0000256" key="1">
    <source>
        <dbReference type="ARBA" id="ARBA00008007"/>
    </source>
</evidence>
<accession>A0A7W4WE79</accession>
<protein>
    <submittedName>
        <fullName evidence="4">ComF family protein</fullName>
    </submittedName>
</protein>
<dbReference type="AlphaFoldDB" id="A0A7W4WE79"/>
<name>A0A7W4WE79_9GAMM</name>
<evidence type="ECO:0000259" key="2">
    <source>
        <dbReference type="Pfam" id="PF00156"/>
    </source>
</evidence>
<comment type="caution">
    <text evidence="4">The sequence shown here is derived from an EMBL/GenBank/DDBJ whole genome shotgun (WGS) entry which is preliminary data.</text>
</comment>
<dbReference type="InterPro" id="IPR051910">
    <property type="entry name" value="ComF/GntX_DNA_util-trans"/>
</dbReference>
<dbReference type="SUPFAM" id="SSF53271">
    <property type="entry name" value="PRTase-like"/>
    <property type="match status" value="1"/>
</dbReference>
<reference evidence="4 5" key="1">
    <citation type="submission" date="2020-08" db="EMBL/GenBank/DDBJ databases">
        <title>Genomic Encyclopedia of Type Strains, Phase III (KMG-III): the genomes of soil and plant-associated and newly described type strains.</title>
        <authorList>
            <person name="Whitman W."/>
        </authorList>
    </citation>
    <scope>NUCLEOTIDE SEQUENCE [LARGE SCALE GENOMIC DNA]</scope>
    <source>
        <strain evidence="4 5">CECT 8799</strain>
    </source>
</reference>
<proteinExistence type="inferred from homology"/>
<dbReference type="InterPro" id="IPR000836">
    <property type="entry name" value="PRTase_dom"/>
</dbReference>
<evidence type="ECO:0000313" key="4">
    <source>
        <dbReference type="EMBL" id="MBB3062629.1"/>
    </source>
</evidence>